<protein>
    <submittedName>
        <fullName evidence="3">Acyl-CoA thioester hydrolase YbgC</fullName>
        <ecNumber evidence="3">3.1.2.-</ecNumber>
    </submittedName>
</protein>
<comment type="similarity">
    <text evidence="1">Belongs to the 4-hydroxybenzoyl-CoA thioesterase family.</text>
</comment>
<dbReference type="GO" id="GO:0047617">
    <property type="term" value="F:fatty acyl-CoA hydrolase activity"/>
    <property type="evidence" value="ECO:0007669"/>
    <property type="project" value="TreeGrafter"/>
</dbReference>
<dbReference type="PANTHER" id="PTHR31793">
    <property type="entry name" value="4-HYDROXYBENZOYL-COA THIOESTERASE FAMILY MEMBER"/>
    <property type="match status" value="1"/>
</dbReference>
<gene>
    <name evidence="3" type="primary">ybgC_1</name>
    <name evidence="3" type="ORF">Pla22_15370</name>
</gene>
<evidence type="ECO:0000313" key="3">
    <source>
        <dbReference type="EMBL" id="TWT53903.1"/>
    </source>
</evidence>
<dbReference type="AlphaFoldDB" id="A0A5C5WV56"/>
<keyword evidence="2 3" id="KW-0378">Hydrolase</keyword>
<dbReference type="InterPro" id="IPR050563">
    <property type="entry name" value="4-hydroxybenzoyl-CoA_TE"/>
</dbReference>
<keyword evidence="4" id="KW-1185">Reference proteome</keyword>
<evidence type="ECO:0000313" key="4">
    <source>
        <dbReference type="Proteomes" id="UP000316598"/>
    </source>
</evidence>
<dbReference type="Gene3D" id="3.10.129.10">
    <property type="entry name" value="Hotdog Thioesterase"/>
    <property type="match status" value="1"/>
</dbReference>
<dbReference type="Proteomes" id="UP000316598">
    <property type="component" value="Unassembled WGS sequence"/>
</dbReference>
<dbReference type="CDD" id="cd00586">
    <property type="entry name" value="4HBT"/>
    <property type="match status" value="1"/>
</dbReference>
<dbReference type="PANTHER" id="PTHR31793:SF27">
    <property type="entry name" value="NOVEL THIOESTERASE SUPERFAMILY DOMAIN AND SAPOSIN A-TYPE DOMAIN CONTAINING PROTEIN (0610012H03RIK)"/>
    <property type="match status" value="1"/>
</dbReference>
<dbReference type="SUPFAM" id="SSF54637">
    <property type="entry name" value="Thioesterase/thiol ester dehydrase-isomerase"/>
    <property type="match status" value="1"/>
</dbReference>
<evidence type="ECO:0000256" key="1">
    <source>
        <dbReference type="ARBA" id="ARBA00005953"/>
    </source>
</evidence>
<dbReference type="InterPro" id="IPR006684">
    <property type="entry name" value="YbgC/YbaW"/>
</dbReference>
<evidence type="ECO:0000256" key="2">
    <source>
        <dbReference type="ARBA" id="ARBA00022801"/>
    </source>
</evidence>
<dbReference type="NCBIfam" id="TIGR00051">
    <property type="entry name" value="YbgC/FadM family acyl-CoA thioesterase"/>
    <property type="match status" value="1"/>
</dbReference>
<dbReference type="RefSeq" id="WP_146514036.1">
    <property type="nucleotide sequence ID" value="NZ_SJPI01000001.1"/>
</dbReference>
<proteinExistence type="inferred from homology"/>
<dbReference type="EC" id="3.1.2.-" evidence="3"/>
<accession>A0A5C5WV56</accession>
<name>A0A5C5WV56_9BACT</name>
<sequence length="135" mass="15524">MREHTITLRVRYDECDPMGFVHHSNYLRFFEIGRSELLRASGGRYRDMEDAGVLVVVARVDCRYRRPARYDDLLTIHTKIAKVTAAKITHEYQVTRDNNGVAESIVDATVVLGVIDREGKLQRVPQSLLDQYGEE</sequence>
<organism evidence="3 4">
    <name type="scientific">Rubripirellula amarantea</name>
    <dbReference type="NCBI Taxonomy" id="2527999"/>
    <lineage>
        <taxon>Bacteria</taxon>
        <taxon>Pseudomonadati</taxon>
        <taxon>Planctomycetota</taxon>
        <taxon>Planctomycetia</taxon>
        <taxon>Pirellulales</taxon>
        <taxon>Pirellulaceae</taxon>
        <taxon>Rubripirellula</taxon>
    </lineage>
</organism>
<comment type="caution">
    <text evidence="3">The sequence shown here is derived from an EMBL/GenBank/DDBJ whole genome shotgun (WGS) entry which is preliminary data.</text>
</comment>
<dbReference type="EMBL" id="SJPI01000001">
    <property type="protein sequence ID" value="TWT53903.1"/>
    <property type="molecule type" value="Genomic_DNA"/>
</dbReference>
<dbReference type="InterPro" id="IPR029069">
    <property type="entry name" value="HotDog_dom_sf"/>
</dbReference>
<dbReference type="OrthoDB" id="9800856at2"/>
<dbReference type="PIRSF" id="PIRSF003230">
    <property type="entry name" value="YbgC"/>
    <property type="match status" value="1"/>
</dbReference>
<reference evidence="3 4" key="1">
    <citation type="submission" date="2019-02" db="EMBL/GenBank/DDBJ databases">
        <title>Deep-cultivation of Planctomycetes and their phenomic and genomic characterization uncovers novel biology.</title>
        <authorList>
            <person name="Wiegand S."/>
            <person name="Jogler M."/>
            <person name="Boedeker C."/>
            <person name="Pinto D."/>
            <person name="Vollmers J."/>
            <person name="Rivas-Marin E."/>
            <person name="Kohn T."/>
            <person name="Peeters S.H."/>
            <person name="Heuer A."/>
            <person name="Rast P."/>
            <person name="Oberbeckmann S."/>
            <person name="Bunk B."/>
            <person name="Jeske O."/>
            <person name="Meyerdierks A."/>
            <person name="Storesund J.E."/>
            <person name="Kallscheuer N."/>
            <person name="Luecker S."/>
            <person name="Lage O.M."/>
            <person name="Pohl T."/>
            <person name="Merkel B.J."/>
            <person name="Hornburger P."/>
            <person name="Mueller R.-W."/>
            <person name="Bruemmer F."/>
            <person name="Labrenz M."/>
            <person name="Spormann A.M."/>
            <person name="Op Den Camp H."/>
            <person name="Overmann J."/>
            <person name="Amann R."/>
            <person name="Jetten M.S.M."/>
            <person name="Mascher T."/>
            <person name="Medema M.H."/>
            <person name="Devos D.P."/>
            <person name="Kaster A.-K."/>
            <person name="Ovreas L."/>
            <person name="Rohde M."/>
            <person name="Galperin M.Y."/>
            <person name="Jogler C."/>
        </authorList>
    </citation>
    <scope>NUCLEOTIDE SEQUENCE [LARGE SCALE GENOMIC DNA]</scope>
    <source>
        <strain evidence="3 4">Pla22</strain>
    </source>
</reference>
<dbReference type="Pfam" id="PF13279">
    <property type="entry name" value="4HBT_2"/>
    <property type="match status" value="1"/>
</dbReference>